<comment type="caution">
    <text evidence="1">The sequence shown here is derived from an EMBL/GenBank/DDBJ whole genome shotgun (WGS) entry which is preliminary data.</text>
</comment>
<dbReference type="EMBL" id="QUOT01000001">
    <property type="protein sequence ID" value="REL31301.1"/>
    <property type="molecule type" value="Genomic_DNA"/>
</dbReference>
<accession>A0A3E0U2U0</accession>
<organism evidence="1 2">
    <name type="scientific">Thalassotalea euphylliae</name>
    <dbReference type="NCBI Taxonomy" id="1655234"/>
    <lineage>
        <taxon>Bacteria</taxon>
        <taxon>Pseudomonadati</taxon>
        <taxon>Pseudomonadota</taxon>
        <taxon>Gammaproteobacteria</taxon>
        <taxon>Alteromonadales</taxon>
        <taxon>Colwelliaceae</taxon>
        <taxon>Thalassotalea</taxon>
    </lineage>
</organism>
<evidence type="ECO:0000313" key="2">
    <source>
        <dbReference type="Proteomes" id="UP000256899"/>
    </source>
</evidence>
<name>A0A3E0U2U0_9GAMM</name>
<sequence>MTYYVLFGVEIYKGCCVMSNDPINEESTKGEGFTAKLFGHEITIWGNNYFRNIMVFIGASMLLYIMFQTEVNELFSKTFNRAEYEQKEKFSLHHQFISPIITAWDTIHDIDDVSKKNVRLVRDNIDDAVLRYENLKVDKLSMATQITWKYHLARLKVIEADKTSKIAPLDMSVKLLEEAKTNSNDTDNLTVKDMDFINGIQMNTRIKRTLLNSYALMYHISNDASHRILSERILKDVGGCKELISMYFYHEKIANSLGCKI</sequence>
<dbReference type="AlphaFoldDB" id="A0A3E0U2U0"/>
<reference evidence="2" key="1">
    <citation type="submission" date="2018-08" db="EMBL/GenBank/DDBJ databases">
        <title>Thalassotalea euphylliae genome.</title>
        <authorList>
            <person name="Summers S."/>
            <person name="Rice S.A."/>
            <person name="Freckelton M.L."/>
            <person name="Nedved B.T."/>
            <person name="Hadfield M.G."/>
        </authorList>
    </citation>
    <scope>NUCLEOTIDE SEQUENCE [LARGE SCALE GENOMIC DNA]</scope>
    <source>
        <strain evidence="2">H3</strain>
    </source>
</reference>
<proteinExistence type="predicted"/>
<gene>
    <name evidence="1" type="ORF">DXX94_11585</name>
</gene>
<keyword evidence="2" id="KW-1185">Reference proteome</keyword>
<dbReference type="Proteomes" id="UP000256899">
    <property type="component" value="Unassembled WGS sequence"/>
</dbReference>
<protein>
    <submittedName>
        <fullName evidence="1">Uncharacterized protein</fullName>
    </submittedName>
</protein>
<evidence type="ECO:0000313" key="1">
    <source>
        <dbReference type="EMBL" id="REL31301.1"/>
    </source>
</evidence>